<dbReference type="AlphaFoldDB" id="A0AAE3UJC2"/>
<protein>
    <submittedName>
        <fullName evidence="1">Uncharacterized protein</fullName>
    </submittedName>
</protein>
<keyword evidence="2" id="KW-1185">Reference proteome</keyword>
<reference evidence="1" key="1">
    <citation type="submission" date="2023-05" db="EMBL/GenBank/DDBJ databases">
        <authorList>
            <person name="Zhang X."/>
        </authorList>
    </citation>
    <scope>NUCLEOTIDE SEQUENCE</scope>
    <source>
        <strain evidence="1">BD1B2-1</strain>
    </source>
</reference>
<evidence type="ECO:0000313" key="1">
    <source>
        <dbReference type="EMBL" id="MDJ1505712.1"/>
    </source>
</evidence>
<dbReference type="RefSeq" id="WP_314518013.1">
    <property type="nucleotide sequence ID" value="NZ_JASJOU010000017.1"/>
</dbReference>
<sequence>MLSEPKIEHQTLRYYLAIAKTVHMHEIPQVLPPLIPEVRQWMNNNKIKPSGPDFFLYKSINENNELECEVGFTIDIPIEGNSHIHLVAFLKGGMQA</sequence>
<evidence type="ECO:0000313" key="2">
    <source>
        <dbReference type="Proteomes" id="UP001232063"/>
    </source>
</evidence>
<comment type="caution">
    <text evidence="1">The sequence shown here is derived from an EMBL/GenBank/DDBJ whole genome shotgun (WGS) entry which is preliminary data.</text>
</comment>
<proteinExistence type="predicted"/>
<accession>A0AAE3UJC2</accession>
<dbReference type="InterPro" id="IPR011256">
    <property type="entry name" value="Reg_factor_effector_dom_sf"/>
</dbReference>
<dbReference type="Gene3D" id="3.20.80.10">
    <property type="entry name" value="Regulatory factor, effector binding domain"/>
    <property type="match status" value="1"/>
</dbReference>
<name>A0AAE3UJC2_9BACT</name>
<dbReference type="EMBL" id="JASJOU010000017">
    <property type="protein sequence ID" value="MDJ1505712.1"/>
    <property type="molecule type" value="Genomic_DNA"/>
</dbReference>
<gene>
    <name evidence="1" type="ORF">QNI22_33960</name>
</gene>
<organism evidence="1 2">
    <name type="scientific">Xanthocytophaga agilis</name>
    <dbReference type="NCBI Taxonomy" id="3048010"/>
    <lineage>
        <taxon>Bacteria</taxon>
        <taxon>Pseudomonadati</taxon>
        <taxon>Bacteroidota</taxon>
        <taxon>Cytophagia</taxon>
        <taxon>Cytophagales</taxon>
        <taxon>Rhodocytophagaceae</taxon>
        <taxon>Xanthocytophaga</taxon>
    </lineage>
</organism>
<dbReference type="Proteomes" id="UP001232063">
    <property type="component" value="Unassembled WGS sequence"/>
</dbReference>